<comment type="similarity">
    <text evidence="1">Belongs to the phD/YefM antitoxin family.</text>
</comment>
<dbReference type="Gene3D" id="3.40.1620.10">
    <property type="entry name" value="YefM-like domain"/>
    <property type="match status" value="1"/>
</dbReference>
<evidence type="ECO:0000256" key="1">
    <source>
        <dbReference type="ARBA" id="ARBA00009981"/>
    </source>
</evidence>
<accession>A0ABP8JAV5</accession>
<reference evidence="3" key="1">
    <citation type="journal article" date="2019" name="Int. J. Syst. Evol. Microbiol.">
        <title>The Global Catalogue of Microorganisms (GCM) 10K type strain sequencing project: providing services to taxonomists for standard genome sequencing and annotation.</title>
        <authorList>
            <consortium name="The Broad Institute Genomics Platform"/>
            <consortium name="The Broad Institute Genome Sequencing Center for Infectious Disease"/>
            <person name="Wu L."/>
            <person name="Ma J."/>
        </authorList>
    </citation>
    <scope>NUCLEOTIDE SEQUENCE [LARGE SCALE GENOMIC DNA]</scope>
    <source>
        <strain evidence="3">JCM 17688</strain>
    </source>
</reference>
<dbReference type="NCBIfam" id="TIGR01552">
    <property type="entry name" value="phd_fam"/>
    <property type="match status" value="1"/>
</dbReference>
<protein>
    <recommendedName>
        <fullName evidence="4">Antitoxin</fullName>
    </recommendedName>
</protein>
<comment type="caution">
    <text evidence="2">The sequence shown here is derived from an EMBL/GenBank/DDBJ whole genome shotgun (WGS) entry which is preliminary data.</text>
</comment>
<dbReference type="SUPFAM" id="SSF143120">
    <property type="entry name" value="YefM-like"/>
    <property type="match status" value="1"/>
</dbReference>
<evidence type="ECO:0000313" key="2">
    <source>
        <dbReference type="EMBL" id="GAA4387926.1"/>
    </source>
</evidence>
<name>A0ABP8JAV5_9ACTN</name>
<gene>
    <name evidence="2" type="ORF">GCM10023147_12980</name>
</gene>
<evidence type="ECO:0000313" key="3">
    <source>
        <dbReference type="Proteomes" id="UP001500635"/>
    </source>
</evidence>
<evidence type="ECO:0008006" key="4">
    <source>
        <dbReference type="Google" id="ProtNLM"/>
    </source>
</evidence>
<keyword evidence="3" id="KW-1185">Reference proteome</keyword>
<proteinExistence type="inferred from homology"/>
<sequence>MATLTKRYYNAMSVVIRQSELRNDNAAVMRRVANGESFVVTVNGRPVADVVPHRRETGRRRFLPVAEAAAAFAAEPVHDPAGWRTDLAAADEFHGLDVPTDPFERRSR</sequence>
<dbReference type="Proteomes" id="UP001500635">
    <property type="component" value="Unassembled WGS sequence"/>
</dbReference>
<dbReference type="InterPro" id="IPR036165">
    <property type="entry name" value="YefM-like_sf"/>
</dbReference>
<dbReference type="EMBL" id="BAABFR010000014">
    <property type="protein sequence ID" value="GAA4387926.1"/>
    <property type="molecule type" value="Genomic_DNA"/>
</dbReference>
<organism evidence="2 3">
    <name type="scientific">Tsukamurella soli</name>
    <dbReference type="NCBI Taxonomy" id="644556"/>
    <lineage>
        <taxon>Bacteria</taxon>
        <taxon>Bacillati</taxon>
        <taxon>Actinomycetota</taxon>
        <taxon>Actinomycetes</taxon>
        <taxon>Mycobacteriales</taxon>
        <taxon>Tsukamurellaceae</taxon>
        <taxon>Tsukamurella</taxon>
    </lineage>
</organism>